<proteinExistence type="predicted"/>
<name>A0AAV1LYT6_9NEOP</name>
<dbReference type="InterPro" id="IPR043502">
    <property type="entry name" value="DNA/RNA_pol_sf"/>
</dbReference>
<reference evidence="3 4" key="1">
    <citation type="submission" date="2023-11" db="EMBL/GenBank/DDBJ databases">
        <authorList>
            <person name="Hedman E."/>
            <person name="Englund M."/>
            <person name="Stromberg M."/>
            <person name="Nyberg Akerstrom W."/>
            <person name="Nylinder S."/>
            <person name="Jareborg N."/>
            <person name="Kallberg Y."/>
            <person name="Kronander E."/>
        </authorList>
    </citation>
    <scope>NUCLEOTIDE SEQUENCE [LARGE SCALE GENOMIC DNA]</scope>
</reference>
<dbReference type="PANTHER" id="PTHR47331">
    <property type="entry name" value="PHD-TYPE DOMAIN-CONTAINING PROTEIN"/>
    <property type="match status" value="1"/>
</dbReference>
<dbReference type="InterPro" id="IPR043128">
    <property type="entry name" value="Rev_trsase/Diguanyl_cyclase"/>
</dbReference>
<dbReference type="GO" id="GO:0071897">
    <property type="term" value="P:DNA biosynthetic process"/>
    <property type="evidence" value="ECO:0007669"/>
    <property type="project" value="UniProtKB-ARBA"/>
</dbReference>
<evidence type="ECO:0000313" key="3">
    <source>
        <dbReference type="EMBL" id="CAK1599199.1"/>
    </source>
</evidence>
<feature type="domain" description="DUF5641" evidence="2">
    <location>
        <begin position="906"/>
        <end position="998"/>
    </location>
</feature>
<dbReference type="SUPFAM" id="SSF56672">
    <property type="entry name" value="DNA/RNA polymerases"/>
    <property type="match status" value="1"/>
</dbReference>
<protein>
    <recommendedName>
        <fullName evidence="2">DUF5641 domain-containing protein</fullName>
    </recommendedName>
</protein>
<feature type="region of interest" description="Disordered" evidence="1">
    <location>
        <begin position="95"/>
        <end position="118"/>
    </location>
</feature>
<dbReference type="Gene3D" id="3.30.70.270">
    <property type="match status" value="1"/>
</dbReference>
<evidence type="ECO:0000313" key="4">
    <source>
        <dbReference type="Proteomes" id="UP001314205"/>
    </source>
</evidence>
<evidence type="ECO:0000259" key="2">
    <source>
        <dbReference type="Pfam" id="PF18701"/>
    </source>
</evidence>
<feature type="compositionally biased region" description="Low complexity" evidence="1">
    <location>
        <begin position="97"/>
        <end position="108"/>
    </location>
</feature>
<dbReference type="PANTHER" id="PTHR47331:SF5">
    <property type="entry name" value="RIBONUCLEASE H"/>
    <property type="match status" value="1"/>
</dbReference>
<dbReference type="Pfam" id="PF18701">
    <property type="entry name" value="DUF5641"/>
    <property type="match status" value="1"/>
</dbReference>
<comment type="caution">
    <text evidence="3">The sequence shown here is derived from an EMBL/GenBank/DDBJ whole genome shotgun (WGS) entry which is preliminary data.</text>
</comment>
<organism evidence="3 4">
    <name type="scientific">Parnassius mnemosyne</name>
    <name type="common">clouded apollo</name>
    <dbReference type="NCBI Taxonomy" id="213953"/>
    <lineage>
        <taxon>Eukaryota</taxon>
        <taxon>Metazoa</taxon>
        <taxon>Ecdysozoa</taxon>
        <taxon>Arthropoda</taxon>
        <taxon>Hexapoda</taxon>
        <taxon>Insecta</taxon>
        <taxon>Pterygota</taxon>
        <taxon>Neoptera</taxon>
        <taxon>Endopterygota</taxon>
        <taxon>Lepidoptera</taxon>
        <taxon>Glossata</taxon>
        <taxon>Ditrysia</taxon>
        <taxon>Papilionoidea</taxon>
        <taxon>Papilionidae</taxon>
        <taxon>Parnassiinae</taxon>
        <taxon>Parnassini</taxon>
        <taxon>Parnassius</taxon>
        <taxon>Driopa</taxon>
    </lineage>
</organism>
<sequence>MIASAYINQMFEFKPLQSSTANNFDLFTDNFISAVRALQNLKLDNLADLIVLHIALKKLDSDTIRSFEYNHCSIIPTFDDLVNFIKTRSKVLQRTDSSTNSSSPSNSRRGNDNNRRCNNISSPKYQAYVSTTASCSKKCLCDNIVHQHLFKCADFNKMTPLERFKCVKSNNACVNCLSLSHRVSNCASNFSCRVCKFNHHTLLHFQRESDNSSSALPPPQPQQTVLKAAAPAPTTPAYLPPLTSGARSDVALCTSFTNVSQHSPPPARSFRSQKTVLLSTAQVFAHDAKGEKQLIRVLLDSASQSHFITKECCHRLGVQQHESECTVVKGFGGVEKIVKSKLINIKIFSRFNSNINFNISPLVVDEITDRMATAVVDKSVLAQFNDIRLADECYGVPNKIDVLIGASLFPHLLCPDVIHSSNNLSGPAALNTVFGYVIMGSVPTIQYNQSLTCCTILESPAIDKLVQRFWELEQPPSASPIQCPSDIECEEFYKSTTSRDPDSGRYIVGLPFKDDVYSLGDSYETARRRFMCLERKLQASPILRLEYDDVIKEYLAKNYISPAPPYDSHDPAPIYVIPHHGVLREDKKSTRLRIVLDASSKTNTGRALNDILHSGPNLQGDLFNIILNFRLHPVAMTADYRQQFLQIIVRDSDLRYQCFIYRFRPHDPLVLYHFNRVCFGLTSSPYHALRTVRQLIDDDGAKYPLAGCIASTSLYMDHIAFSLPSESEASDASQQLIGLFKGAQWDLIKWNSNRRSVLDDLPASHKITGEVEFDKLTQHKILGLYWSTDSDAFYFKITVPADVTCTKRSILSTVARLWDIMGFVAPAITDNIPADNFYHVTGTENPADILSRGVTPNKLVSYPLWLRGPQWTSLDPSQWPLHTLDNQDISDMPETRISSHTVLLHRHSLLDKLVQSFWDRWRMEYLHGLQVRQKWNTSSTPIAPGTVVVVINDNAPSLAWPLAIVESVHSSKDGVARVVTVRTSKGTYLRPVVRICPLPKQ</sequence>
<accession>A0AAV1LYT6</accession>
<dbReference type="InterPro" id="IPR040676">
    <property type="entry name" value="DUF5641"/>
</dbReference>
<dbReference type="EMBL" id="CAVLGL010000107">
    <property type="protein sequence ID" value="CAK1599199.1"/>
    <property type="molecule type" value="Genomic_DNA"/>
</dbReference>
<dbReference type="Gene3D" id="3.10.10.10">
    <property type="entry name" value="HIV Type 1 Reverse Transcriptase, subunit A, domain 1"/>
    <property type="match status" value="1"/>
</dbReference>
<keyword evidence="4" id="KW-1185">Reference proteome</keyword>
<dbReference type="AlphaFoldDB" id="A0AAV1LYT6"/>
<dbReference type="Proteomes" id="UP001314205">
    <property type="component" value="Unassembled WGS sequence"/>
</dbReference>
<gene>
    <name evidence="3" type="ORF">PARMNEM_LOCUS18101</name>
</gene>
<evidence type="ECO:0000256" key="1">
    <source>
        <dbReference type="SAM" id="MobiDB-lite"/>
    </source>
</evidence>